<evidence type="ECO:0000313" key="2">
    <source>
        <dbReference type="Proteomes" id="UP001606305"/>
    </source>
</evidence>
<evidence type="ECO:0000313" key="1">
    <source>
        <dbReference type="EMBL" id="MFG6456061.1"/>
    </source>
</evidence>
<dbReference type="Proteomes" id="UP001606305">
    <property type="component" value="Unassembled WGS sequence"/>
</dbReference>
<dbReference type="RefSeq" id="WP_394486757.1">
    <property type="nucleotide sequence ID" value="NZ_JBIGIA010000002.1"/>
</dbReference>
<organism evidence="1 2">
    <name type="scientific">Pelomonas nitida</name>
    <dbReference type="NCBI Taxonomy" id="3299027"/>
    <lineage>
        <taxon>Bacteria</taxon>
        <taxon>Pseudomonadati</taxon>
        <taxon>Pseudomonadota</taxon>
        <taxon>Betaproteobacteria</taxon>
        <taxon>Burkholderiales</taxon>
        <taxon>Sphaerotilaceae</taxon>
        <taxon>Roseateles</taxon>
    </lineage>
</organism>
<keyword evidence="2" id="KW-1185">Reference proteome</keyword>
<gene>
    <name evidence="1" type="ORF">ACG00X_04375</name>
</gene>
<reference evidence="1 2" key="1">
    <citation type="submission" date="2024-09" db="EMBL/GenBank/DDBJ databases">
        <title>Novel species of the genus Pelomonas and Roseateles isolated from streams.</title>
        <authorList>
            <person name="Lu H."/>
        </authorList>
    </citation>
    <scope>NUCLEOTIDE SEQUENCE [LARGE SCALE GENOMIC DNA]</scope>
    <source>
        <strain evidence="1 2">BYS96W</strain>
    </source>
</reference>
<comment type="caution">
    <text evidence="1">The sequence shown here is derived from an EMBL/GenBank/DDBJ whole genome shotgun (WGS) entry which is preliminary data.</text>
</comment>
<dbReference type="EMBL" id="JBIGIA010000002">
    <property type="protein sequence ID" value="MFG6456061.1"/>
    <property type="molecule type" value="Genomic_DNA"/>
</dbReference>
<proteinExistence type="predicted"/>
<accession>A0ABW7G296</accession>
<protein>
    <recommendedName>
        <fullName evidence="3">DUF2946 domain-containing protein</fullName>
    </recommendedName>
</protein>
<evidence type="ECO:0008006" key="3">
    <source>
        <dbReference type="Google" id="ProtNLM"/>
    </source>
</evidence>
<sequence length="154" mass="15943">MPSVLSSLLLRSRAGLLTLLLIVLPLHGALQLVAGLQAPRHRHTSAEFAAVSAPLLGKLLDGLQAEQAPGWTGAGGWHAHGGHVHRHGPLDHDDEIDVADAADGGSPGGLTAFLAWLPGGPALPEARLGNAPPAWAPPHWLERVIAPPLTPPRA</sequence>
<name>A0ABW7G296_9BURK</name>